<gene>
    <name evidence="1" type="ORF">QW060_24735</name>
</gene>
<organism evidence="1 2">
    <name type="scientific">Paenimyroides ceti</name>
    <dbReference type="NCBI Taxonomy" id="395087"/>
    <lineage>
        <taxon>Bacteria</taxon>
        <taxon>Pseudomonadati</taxon>
        <taxon>Bacteroidota</taxon>
        <taxon>Flavobacteriia</taxon>
        <taxon>Flavobacteriales</taxon>
        <taxon>Flavobacteriaceae</taxon>
        <taxon>Paenimyroides</taxon>
    </lineage>
</organism>
<protein>
    <submittedName>
        <fullName evidence="1">Uncharacterized protein</fullName>
    </submittedName>
</protein>
<evidence type="ECO:0000313" key="1">
    <source>
        <dbReference type="EMBL" id="MDN3710102.1"/>
    </source>
</evidence>
<dbReference type="EMBL" id="JAUFQU010000074">
    <property type="protein sequence ID" value="MDN3710102.1"/>
    <property type="molecule type" value="Genomic_DNA"/>
</dbReference>
<reference evidence="2" key="1">
    <citation type="journal article" date="2019" name="Int. J. Syst. Evol. Microbiol.">
        <title>The Global Catalogue of Microorganisms (GCM) 10K type strain sequencing project: providing services to taxonomists for standard genome sequencing and annotation.</title>
        <authorList>
            <consortium name="The Broad Institute Genomics Platform"/>
            <consortium name="The Broad Institute Genome Sequencing Center for Infectious Disease"/>
            <person name="Wu L."/>
            <person name="Ma J."/>
        </authorList>
    </citation>
    <scope>NUCLEOTIDE SEQUENCE [LARGE SCALE GENOMIC DNA]</scope>
    <source>
        <strain evidence="2">CECT 7184</strain>
    </source>
</reference>
<dbReference type="RefSeq" id="WP_290365360.1">
    <property type="nucleotide sequence ID" value="NZ_JAUFQU010000074.1"/>
</dbReference>
<sequence>MRKDSNHLILLLSDNSFSSVYTSSPEVTLTTRPDQLFHAVYSLSPLTTSDPDQKQTEVTNSKK</sequence>
<comment type="caution">
    <text evidence="1">The sequence shown here is derived from an EMBL/GenBank/DDBJ whole genome shotgun (WGS) entry which is preliminary data.</text>
</comment>
<accession>A0ABT8D0H3</accession>
<evidence type="ECO:0000313" key="2">
    <source>
        <dbReference type="Proteomes" id="UP001242368"/>
    </source>
</evidence>
<dbReference type="Proteomes" id="UP001242368">
    <property type="component" value="Unassembled WGS sequence"/>
</dbReference>
<keyword evidence="2" id="KW-1185">Reference proteome</keyword>
<name>A0ABT8D0H3_9FLAO</name>
<proteinExistence type="predicted"/>